<dbReference type="Gene3D" id="1.10.10.10">
    <property type="entry name" value="Winged helix-like DNA-binding domain superfamily/Winged helix DNA-binding domain"/>
    <property type="match status" value="1"/>
</dbReference>
<dbReference type="Gene3D" id="3.30.450.40">
    <property type="match status" value="1"/>
</dbReference>
<feature type="domain" description="IclR-ED" evidence="5">
    <location>
        <begin position="107"/>
        <end position="290"/>
    </location>
</feature>
<accession>A0A9X3E3B0</accession>
<dbReference type="PROSITE" id="PS51077">
    <property type="entry name" value="HTH_ICLR"/>
    <property type="match status" value="1"/>
</dbReference>
<keyword evidence="2" id="KW-0238">DNA-binding</keyword>
<dbReference type="PROSITE" id="PS51078">
    <property type="entry name" value="ICLR_ED"/>
    <property type="match status" value="1"/>
</dbReference>
<dbReference type="InterPro" id="IPR029016">
    <property type="entry name" value="GAF-like_dom_sf"/>
</dbReference>
<dbReference type="Pfam" id="PF01614">
    <property type="entry name" value="IclR_C"/>
    <property type="match status" value="1"/>
</dbReference>
<comment type="caution">
    <text evidence="6">The sequence shown here is derived from an EMBL/GenBank/DDBJ whole genome shotgun (WGS) entry which is preliminary data.</text>
</comment>
<dbReference type="GO" id="GO:0003677">
    <property type="term" value="F:DNA binding"/>
    <property type="evidence" value="ECO:0007669"/>
    <property type="project" value="UniProtKB-KW"/>
</dbReference>
<evidence type="ECO:0000259" key="5">
    <source>
        <dbReference type="PROSITE" id="PS51078"/>
    </source>
</evidence>
<keyword evidence="1" id="KW-0805">Transcription regulation</keyword>
<evidence type="ECO:0000313" key="7">
    <source>
        <dbReference type="Proteomes" id="UP001144805"/>
    </source>
</evidence>
<dbReference type="EMBL" id="JAPKNK010000004">
    <property type="protein sequence ID" value="MCX5569917.1"/>
    <property type="molecule type" value="Genomic_DNA"/>
</dbReference>
<dbReference type="SMART" id="SM00346">
    <property type="entry name" value="HTH_ICLR"/>
    <property type="match status" value="1"/>
</dbReference>
<dbReference type="GO" id="GO:0003700">
    <property type="term" value="F:DNA-binding transcription factor activity"/>
    <property type="evidence" value="ECO:0007669"/>
    <property type="project" value="TreeGrafter"/>
</dbReference>
<dbReference type="InterPro" id="IPR014757">
    <property type="entry name" value="Tscrpt_reg_IclR_C"/>
</dbReference>
<dbReference type="RefSeq" id="WP_266338885.1">
    <property type="nucleotide sequence ID" value="NZ_JAPKNK010000004.1"/>
</dbReference>
<dbReference type="AlphaFoldDB" id="A0A9X3E3B0"/>
<reference evidence="6" key="1">
    <citation type="submission" date="2022-11" db="EMBL/GenBank/DDBJ databases">
        <title>Biodiversity and phylogenetic relationships of bacteria.</title>
        <authorList>
            <person name="Machado R.A.R."/>
            <person name="Bhat A."/>
            <person name="Loulou A."/>
            <person name="Kallel S."/>
        </authorList>
    </citation>
    <scope>NUCLEOTIDE SEQUENCE</scope>
    <source>
        <strain evidence="6">K-TC2</strain>
    </source>
</reference>
<evidence type="ECO:0000259" key="4">
    <source>
        <dbReference type="PROSITE" id="PS51077"/>
    </source>
</evidence>
<feature type="domain" description="HTH iclR-type" evidence="4">
    <location>
        <begin position="43"/>
        <end position="106"/>
    </location>
</feature>
<dbReference type="SUPFAM" id="SSF46785">
    <property type="entry name" value="Winged helix' DNA-binding domain"/>
    <property type="match status" value="1"/>
</dbReference>
<dbReference type="InterPro" id="IPR005471">
    <property type="entry name" value="Tscrpt_reg_IclR_N"/>
</dbReference>
<keyword evidence="3" id="KW-0804">Transcription</keyword>
<dbReference type="PANTHER" id="PTHR30136:SF35">
    <property type="entry name" value="HTH-TYPE TRANSCRIPTIONAL REGULATOR RV1719"/>
    <property type="match status" value="1"/>
</dbReference>
<dbReference type="Pfam" id="PF09339">
    <property type="entry name" value="HTH_IclR"/>
    <property type="match status" value="1"/>
</dbReference>
<evidence type="ECO:0000313" key="6">
    <source>
        <dbReference type="EMBL" id="MCX5569917.1"/>
    </source>
</evidence>
<dbReference type="SUPFAM" id="SSF55781">
    <property type="entry name" value="GAF domain-like"/>
    <property type="match status" value="1"/>
</dbReference>
<proteinExistence type="predicted"/>
<dbReference type="PANTHER" id="PTHR30136">
    <property type="entry name" value="HELIX-TURN-HELIX TRANSCRIPTIONAL REGULATOR, ICLR FAMILY"/>
    <property type="match status" value="1"/>
</dbReference>
<name>A0A9X3E3B0_9HYPH</name>
<evidence type="ECO:0000256" key="2">
    <source>
        <dbReference type="ARBA" id="ARBA00023125"/>
    </source>
</evidence>
<gene>
    <name evidence="6" type="ORF">OSH07_11990</name>
</gene>
<dbReference type="GO" id="GO:0045892">
    <property type="term" value="P:negative regulation of DNA-templated transcription"/>
    <property type="evidence" value="ECO:0007669"/>
    <property type="project" value="TreeGrafter"/>
</dbReference>
<evidence type="ECO:0000256" key="1">
    <source>
        <dbReference type="ARBA" id="ARBA00023015"/>
    </source>
</evidence>
<dbReference type="Proteomes" id="UP001144805">
    <property type="component" value="Unassembled WGS sequence"/>
</dbReference>
<dbReference type="InterPro" id="IPR036390">
    <property type="entry name" value="WH_DNA-bd_sf"/>
</dbReference>
<protein>
    <submittedName>
        <fullName evidence="6">IclR family transcriptional regulator</fullName>
    </submittedName>
</protein>
<sequence length="305" mass="33579">MSEEGKPASGVGLYKSQLQQEGARWYLTAQDLELPKTQAPGLVPALENAIAVIDYINRTPPHIASLAEISANLGISKSHCHNILKTLTHFGWLSFDTRAKTYELHAGIIAAASSLMGSPQLDRIRAELTQLVRRIEIPAVLTQPQPDDSFVVVDKFNGPQQMEVSFPIGHHMPRDSVANSRAYLAWQPQEKIDRWMESWQPVRYTAATLTSPEAVRAEIAATRKRGYARSVGEFTDGLMALGMPIFNRFGEVAYVFTCSGLLSAMAPREEQLAREMVRAAVAANQAVLGRMPPDFPMIQVPLAIG</sequence>
<keyword evidence="7" id="KW-1185">Reference proteome</keyword>
<evidence type="ECO:0000256" key="3">
    <source>
        <dbReference type="ARBA" id="ARBA00023163"/>
    </source>
</evidence>
<organism evidence="6 7">
    <name type="scientific">Kaistia nematophila</name>
    <dbReference type="NCBI Taxonomy" id="2994654"/>
    <lineage>
        <taxon>Bacteria</taxon>
        <taxon>Pseudomonadati</taxon>
        <taxon>Pseudomonadota</taxon>
        <taxon>Alphaproteobacteria</taxon>
        <taxon>Hyphomicrobiales</taxon>
        <taxon>Kaistiaceae</taxon>
        <taxon>Kaistia</taxon>
    </lineage>
</organism>
<dbReference type="InterPro" id="IPR036388">
    <property type="entry name" value="WH-like_DNA-bd_sf"/>
</dbReference>
<dbReference type="InterPro" id="IPR050707">
    <property type="entry name" value="HTH_MetabolicPath_Reg"/>
</dbReference>